<reference evidence="2" key="2">
    <citation type="submission" date="2016-10" db="EMBL/GenBank/DDBJ databases">
        <authorList>
            <person name="de Groot N.N."/>
        </authorList>
    </citation>
    <scope>NUCLEOTIDE SEQUENCE [LARGE SCALE GENOMIC DNA]</scope>
    <source>
        <strain evidence="2">CDM_6</strain>
    </source>
</reference>
<dbReference type="Proteomes" id="UP000199320">
    <property type="component" value="Unassembled WGS sequence"/>
</dbReference>
<proteinExistence type="predicted"/>
<dbReference type="OrthoDB" id="295069at2157"/>
<reference evidence="3 4" key="1">
    <citation type="submission" date="2016-10" db="EMBL/GenBank/DDBJ databases">
        <authorList>
            <person name="Varghese N."/>
            <person name="Submissions S."/>
        </authorList>
    </citation>
    <scope>NUCLEOTIDE SEQUENCE [LARGE SCALE GENOMIC DNA]</scope>
    <source>
        <strain evidence="1 4">CDM_1</strain>
        <strain evidence="3">CDM_6</strain>
    </source>
</reference>
<dbReference type="EMBL" id="FMZP01000005">
    <property type="protein sequence ID" value="SDC61480.1"/>
    <property type="molecule type" value="Genomic_DNA"/>
</dbReference>
<accession>A0A1G6N0Y1</accession>
<dbReference type="Proteomes" id="UP000324021">
    <property type="component" value="Unassembled WGS sequence"/>
</dbReference>
<dbReference type="AlphaFoldDB" id="A0A1G6N0Y1"/>
<gene>
    <name evidence="2" type="ORF">SAMN04488694_11371</name>
    <name evidence="1" type="ORF">SAMN05192552_1005179</name>
</gene>
<evidence type="ECO:0000313" key="3">
    <source>
        <dbReference type="Proteomes" id="UP000199320"/>
    </source>
</evidence>
<evidence type="ECO:0000313" key="4">
    <source>
        <dbReference type="Proteomes" id="UP000324021"/>
    </source>
</evidence>
<name>A0A1G6N0Y1_9EURY</name>
<evidence type="ECO:0000313" key="2">
    <source>
        <dbReference type="EMBL" id="SET81782.1"/>
    </source>
</evidence>
<organism evidence="1 4">
    <name type="scientific">Natrinema hispanicum</name>
    <dbReference type="NCBI Taxonomy" id="392421"/>
    <lineage>
        <taxon>Archaea</taxon>
        <taxon>Methanobacteriati</taxon>
        <taxon>Methanobacteriota</taxon>
        <taxon>Stenosarchaea group</taxon>
        <taxon>Halobacteria</taxon>
        <taxon>Halobacteriales</taxon>
        <taxon>Natrialbaceae</taxon>
        <taxon>Natrinema</taxon>
    </lineage>
</organism>
<dbReference type="EMBL" id="FOIC01000013">
    <property type="protein sequence ID" value="SET81782.1"/>
    <property type="molecule type" value="Genomic_DNA"/>
</dbReference>
<dbReference type="RefSeq" id="WP_092933700.1">
    <property type="nucleotide sequence ID" value="NZ_FMZP01000005.1"/>
</dbReference>
<keyword evidence="3" id="KW-1185">Reference proteome</keyword>
<protein>
    <recommendedName>
        <fullName evidence="5">Small CPxCG-related zinc finger protein</fullName>
    </recommendedName>
</protein>
<evidence type="ECO:0008006" key="5">
    <source>
        <dbReference type="Google" id="ProtNLM"/>
    </source>
</evidence>
<sequence length="61" mass="6839">MRSRENGTTTQSTVRKALETVLFRTDDRTVIKECRHCGTTLESVSTCPACGSSDIVEYRIQ</sequence>
<evidence type="ECO:0000313" key="1">
    <source>
        <dbReference type="EMBL" id="SDC61480.1"/>
    </source>
</evidence>